<accession>A0A058ZZU1</accession>
<sequence>MALAHVPVDRVLHVPELIDVARDVDGALLVEPVLVLRLPQQLHEQRVVHVSHRDHEPPLLLALPDRYGQAPPRHVLQAALLLPHLVVAVVEVEEGQVEVNARMVVAMPVDAPHHLKETTRETQFESA</sequence>
<reference evidence="1" key="1">
    <citation type="submission" date="2013-07" db="EMBL/GenBank/DDBJ databases">
        <title>The genome of Eucalyptus grandis.</title>
        <authorList>
            <person name="Schmutz J."/>
            <person name="Hayes R."/>
            <person name="Myburg A."/>
            <person name="Tuskan G."/>
            <person name="Grattapaglia D."/>
            <person name="Rokhsar D.S."/>
        </authorList>
    </citation>
    <scope>NUCLEOTIDE SEQUENCE</scope>
    <source>
        <tissue evidence="1">Leaf extractions</tissue>
    </source>
</reference>
<dbReference type="OMA" id="VEVNARM"/>
<dbReference type="EMBL" id="KK198763">
    <property type="protein sequence ID" value="KCW46610.1"/>
    <property type="molecule type" value="Genomic_DNA"/>
</dbReference>
<dbReference type="Gramene" id="KCW46610">
    <property type="protein sequence ID" value="KCW46610"/>
    <property type="gene ID" value="EUGRSUZ_K00420"/>
</dbReference>
<dbReference type="AlphaFoldDB" id="A0A058ZZU1"/>
<evidence type="ECO:0000313" key="1">
    <source>
        <dbReference type="EMBL" id="KCW46610.1"/>
    </source>
</evidence>
<proteinExistence type="predicted"/>
<protein>
    <submittedName>
        <fullName evidence="1">Uncharacterized protein</fullName>
    </submittedName>
</protein>
<name>A0A058ZZU1_EUCGR</name>
<dbReference type="InParanoid" id="A0A058ZZU1"/>
<organism evidence="1">
    <name type="scientific">Eucalyptus grandis</name>
    <name type="common">Flooded gum</name>
    <dbReference type="NCBI Taxonomy" id="71139"/>
    <lineage>
        <taxon>Eukaryota</taxon>
        <taxon>Viridiplantae</taxon>
        <taxon>Streptophyta</taxon>
        <taxon>Embryophyta</taxon>
        <taxon>Tracheophyta</taxon>
        <taxon>Spermatophyta</taxon>
        <taxon>Magnoliopsida</taxon>
        <taxon>eudicotyledons</taxon>
        <taxon>Gunneridae</taxon>
        <taxon>Pentapetalae</taxon>
        <taxon>rosids</taxon>
        <taxon>malvids</taxon>
        <taxon>Myrtales</taxon>
        <taxon>Myrtaceae</taxon>
        <taxon>Myrtoideae</taxon>
        <taxon>Eucalypteae</taxon>
        <taxon>Eucalyptus</taxon>
    </lineage>
</organism>
<gene>
    <name evidence="1" type="ORF">EUGRSUZ_K00420</name>
</gene>